<accession>A0A2J7TK13</accession>
<dbReference type="Pfam" id="PF03167">
    <property type="entry name" value="UDG"/>
    <property type="match status" value="1"/>
</dbReference>
<dbReference type="PANTHER" id="PTHR42160">
    <property type="entry name" value="URACIL-DNA GLYCOSYLASE SUPERFAMILY PROTEIN"/>
    <property type="match status" value="1"/>
</dbReference>
<proteinExistence type="predicted"/>
<dbReference type="PANTHER" id="PTHR42160:SF1">
    <property type="entry name" value="URACIL-DNA GLYCOSYLASE SUPERFAMILY PROTEIN"/>
    <property type="match status" value="1"/>
</dbReference>
<dbReference type="SMART" id="SM00987">
    <property type="entry name" value="UreE_C"/>
    <property type="match status" value="1"/>
</dbReference>
<name>A0A2J7TK13_METSI</name>
<sequence>MTDKPSASSLSAITQRIRACRLCLDSPRGAVLPHEPRPVLRVSGSARLLIASQAPGVRVHQSGLPFNDASGDRLRQWMNLSRDAFYDESRIAIAPMGFCFPGHGPARSDLPPRPECRALWHDELFAAMGQVDCVLAIGRYAQDYHFSRLGRPLPKGARLDEIVRRWREFAGSAPKIIALPHPSWRNSGWLKRNPWFDAEVLPALREEVARLIA</sequence>
<gene>
    <name evidence="2" type="ORF">CR492_05330</name>
</gene>
<feature type="domain" description="Uracil-DNA glycosylase-like" evidence="1">
    <location>
        <begin position="39"/>
        <end position="205"/>
    </location>
</feature>
<dbReference type="Gene3D" id="3.40.470.10">
    <property type="entry name" value="Uracil-DNA glycosylase-like domain"/>
    <property type="match status" value="1"/>
</dbReference>
<dbReference type="EMBL" id="PDZR01000003">
    <property type="protein sequence ID" value="PNG27112.1"/>
    <property type="molecule type" value="Genomic_DNA"/>
</dbReference>
<dbReference type="OrthoDB" id="9789139at2"/>
<evidence type="ECO:0000259" key="1">
    <source>
        <dbReference type="SMART" id="SM00986"/>
    </source>
</evidence>
<evidence type="ECO:0000313" key="2">
    <source>
        <dbReference type="EMBL" id="PNG27112.1"/>
    </source>
</evidence>
<dbReference type="InterPro" id="IPR005122">
    <property type="entry name" value="Uracil-DNA_glycosylase-like"/>
</dbReference>
<dbReference type="SMART" id="SM00986">
    <property type="entry name" value="UDG"/>
    <property type="match status" value="1"/>
</dbReference>
<reference evidence="2 3" key="1">
    <citation type="submission" date="2017-10" db="EMBL/GenBank/DDBJ databases">
        <title>Genome announcement of Methylocella silvestris TVC from permafrost.</title>
        <authorList>
            <person name="Wang J."/>
            <person name="Geng K."/>
            <person name="Ul-Haque F."/>
            <person name="Crombie A.T."/>
            <person name="Street L.E."/>
            <person name="Wookey P.A."/>
            <person name="Murrell J.C."/>
            <person name="Pratscher J."/>
        </authorList>
    </citation>
    <scope>NUCLEOTIDE SEQUENCE [LARGE SCALE GENOMIC DNA]</scope>
    <source>
        <strain evidence="2 3">TVC</strain>
    </source>
</reference>
<evidence type="ECO:0000313" key="3">
    <source>
        <dbReference type="Proteomes" id="UP000236286"/>
    </source>
</evidence>
<dbReference type="CDD" id="cd10033">
    <property type="entry name" value="UDG_like"/>
    <property type="match status" value="1"/>
</dbReference>
<dbReference type="InterPro" id="IPR047124">
    <property type="entry name" value="HI_0220.2"/>
</dbReference>
<dbReference type="SUPFAM" id="SSF52141">
    <property type="entry name" value="Uracil-DNA glycosylase-like"/>
    <property type="match status" value="1"/>
</dbReference>
<dbReference type="InterPro" id="IPR036895">
    <property type="entry name" value="Uracil-DNA_glycosylase-like_sf"/>
</dbReference>
<protein>
    <submittedName>
        <fullName evidence="2">Uracil-DNA glycosylase</fullName>
    </submittedName>
</protein>
<dbReference type="AlphaFoldDB" id="A0A2J7TK13"/>
<dbReference type="Proteomes" id="UP000236286">
    <property type="component" value="Unassembled WGS sequence"/>
</dbReference>
<organism evidence="2 3">
    <name type="scientific">Methylocella silvestris</name>
    <dbReference type="NCBI Taxonomy" id="199596"/>
    <lineage>
        <taxon>Bacteria</taxon>
        <taxon>Pseudomonadati</taxon>
        <taxon>Pseudomonadota</taxon>
        <taxon>Alphaproteobacteria</taxon>
        <taxon>Hyphomicrobiales</taxon>
        <taxon>Beijerinckiaceae</taxon>
        <taxon>Methylocella</taxon>
    </lineage>
</organism>
<comment type="caution">
    <text evidence="2">The sequence shown here is derived from an EMBL/GenBank/DDBJ whole genome shotgun (WGS) entry which is preliminary data.</text>
</comment>